<evidence type="ECO:0008006" key="4">
    <source>
        <dbReference type="Google" id="ProtNLM"/>
    </source>
</evidence>
<keyword evidence="3" id="KW-1185">Reference proteome</keyword>
<organism evidence="2 3">
    <name type="scientific">Brassica oleracea var. oleracea</name>
    <dbReference type="NCBI Taxonomy" id="109376"/>
    <lineage>
        <taxon>Eukaryota</taxon>
        <taxon>Viridiplantae</taxon>
        <taxon>Streptophyta</taxon>
        <taxon>Embryophyta</taxon>
        <taxon>Tracheophyta</taxon>
        <taxon>Spermatophyta</taxon>
        <taxon>Magnoliopsida</taxon>
        <taxon>eudicotyledons</taxon>
        <taxon>Gunneridae</taxon>
        <taxon>Pentapetalae</taxon>
        <taxon>rosids</taxon>
        <taxon>malvids</taxon>
        <taxon>Brassicales</taxon>
        <taxon>Brassicaceae</taxon>
        <taxon>Brassiceae</taxon>
        <taxon>Brassica</taxon>
    </lineage>
</organism>
<feature type="region of interest" description="Disordered" evidence="1">
    <location>
        <begin position="1"/>
        <end position="45"/>
    </location>
</feature>
<evidence type="ECO:0000256" key="1">
    <source>
        <dbReference type="SAM" id="MobiDB-lite"/>
    </source>
</evidence>
<dbReference type="EnsemblPlants" id="Bo09081s010.1">
    <property type="protein sequence ID" value="Bo09081s010.1"/>
    <property type="gene ID" value="Bo09081s010"/>
</dbReference>
<sequence>MASAQVKRRQEAGRRKLEEFRKQKAEREKKNNTAQPVDNTVADSDGEVVVASISNGPLSQSAETS</sequence>
<accession>A0A0D2ZYI3</accession>
<evidence type="ECO:0000313" key="3">
    <source>
        <dbReference type="Proteomes" id="UP000032141"/>
    </source>
</evidence>
<evidence type="ECO:0000313" key="2">
    <source>
        <dbReference type="EnsemblPlants" id="Bo09081s010.1"/>
    </source>
</evidence>
<dbReference type="Gramene" id="Bo09081s010.1">
    <property type="protein sequence ID" value="Bo09081s010.1"/>
    <property type="gene ID" value="Bo09081s010"/>
</dbReference>
<name>A0A0D2ZYI3_BRAOL</name>
<protein>
    <recommendedName>
        <fullName evidence="4">IBB domain-containing protein</fullName>
    </recommendedName>
</protein>
<dbReference type="AlphaFoldDB" id="A0A0D2ZYI3"/>
<dbReference type="Proteomes" id="UP000032141">
    <property type="component" value="Unassembled WGS sequence"/>
</dbReference>
<reference evidence="2" key="1">
    <citation type="journal article" date="2014" name="Genome Biol.">
        <title>Transcriptome and methylome profiling reveals relics of genome dominance in the mesopolyploid Brassica oleracea.</title>
        <authorList>
            <person name="Parkin I.A."/>
            <person name="Koh C."/>
            <person name="Tang H."/>
            <person name="Robinson S.J."/>
            <person name="Kagale S."/>
            <person name="Clarke W.E."/>
            <person name="Town C.D."/>
            <person name="Nixon J."/>
            <person name="Krishnakumar V."/>
            <person name="Bidwell S.L."/>
            <person name="Denoeud F."/>
            <person name="Belcram H."/>
            <person name="Links M.G."/>
            <person name="Just J."/>
            <person name="Clarke C."/>
            <person name="Bender T."/>
            <person name="Huebert T."/>
            <person name="Mason A.S."/>
            <person name="Pires J.C."/>
            <person name="Barker G."/>
            <person name="Moore J."/>
            <person name="Walley P.G."/>
            <person name="Manoli S."/>
            <person name="Batley J."/>
            <person name="Edwards D."/>
            <person name="Nelson M.N."/>
            <person name="Wang X."/>
            <person name="Paterson A.H."/>
            <person name="King G."/>
            <person name="Bancroft I."/>
            <person name="Chalhoub B."/>
            <person name="Sharpe A.G."/>
        </authorList>
    </citation>
    <scope>NUCLEOTIDE SEQUENCE [LARGE SCALE GENOMIC DNA]</scope>
    <source>
        <strain evidence="2">cv. TO1000</strain>
    </source>
</reference>
<feature type="compositionally biased region" description="Basic and acidic residues" evidence="1">
    <location>
        <begin position="8"/>
        <end position="31"/>
    </location>
</feature>
<feature type="compositionally biased region" description="Polar residues" evidence="1">
    <location>
        <begin position="32"/>
        <end position="42"/>
    </location>
</feature>
<dbReference type="HOGENOM" id="CLU_2856453_0_0_1"/>
<reference evidence="2" key="2">
    <citation type="submission" date="2015-06" db="UniProtKB">
        <authorList>
            <consortium name="EnsemblPlants"/>
        </authorList>
    </citation>
    <scope>IDENTIFICATION</scope>
</reference>
<proteinExistence type="predicted"/>